<feature type="transmembrane region" description="Helical" evidence="8">
    <location>
        <begin position="7"/>
        <end position="26"/>
    </location>
</feature>
<sequence>MEWFLSLLGNQPILSLFLVICLGYAVGELPIAGLRLGVGAVLFVGLFIGAIVPDAVPPALLSTVGLILFFYGIGIQYGKAFVQGWLSSTGRRQNLIALLSTIATGIVTVAILSALRIPADVGAGLFAGALVNTAALQSVVDKLGSETPIVGYGVAYPFGVFGPILCMYLATRLLHPNLSVSRRRGVQGTELVVHNPKLEGALLSEVLAQFPEDVQVITVRKAGHNYLPRGSLRLEIGDELLIEAAEDSLRQVKRLIGDEMGRIPIVDIDDLDDLTIYVSRPAVVGRKIAELNLIEHPGCAIVSVLRGDTELYPKPALVLEAGDQLRVVAEPGCYETVQEFFGNSARSTAEVSYLALGLGMVLGVLFGLIPFPLPGLGSFAFGAAGGAMIVSLFLGWKGRIGQMSWVMPPSANLTLRNFGLTLFLAVAGLRSAEQFVATVQETGVVLLGAGMVITLTIVLVAMAIGLGLWRTPFDDLLGVVAGVTGNPAILAYASRSVSNNQPELGYAVVFPTSTIVKIIVAQMVAAWFINN</sequence>
<dbReference type="Pfam" id="PF06826">
    <property type="entry name" value="Asp-Al_Ex"/>
    <property type="match status" value="2"/>
</dbReference>
<accession>A0A9E9CB30</accession>
<reference evidence="10" key="1">
    <citation type="submission" date="2022-12" db="EMBL/GenBank/DDBJ databases">
        <title>Polyphasic identification of a Novel Hot-Spring Cyanobacterium Ocullathermofonsia sinensis gen nov. sp. nov. and Genomic Insights on its Adaptations to the Thermal Habitat.</title>
        <authorList>
            <person name="Daroch M."/>
            <person name="Tang J."/>
            <person name="Jiang Y."/>
        </authorList>
    </citation>
    <scope>NUCLEOTIDE SEQUENCE</scope>
    <source>
        <strain evidence="10">PKUAC-SCTA174</strain>
    </source>
</reference>
<gene>
    <name evidence="10" type="ORF">OXH18_21490</name>
</gene>
<feature type="domain" description="RCK C-terminal" evidence="9">
    <location>
        <begin position="258"/>
        <end position="343"/>
    </location>
</feature>
<dbReference type="AlphaFoldDB" id="A0A9E9CB30"/>
<dbReference type="InterPro" id="IPR050144">
    <property type="entry name" value="AAE_transporter"/>
</dbReference>
<evidence type="ECO:0000256" key="1">
    <source>
        <dbReference type="ARBA" id="ARBA00004651"/>
    </source>
</evidence>
<dbReference type="RefSeq" id="WP_268609514.1">
    <property type="nucleotide sequence ID" value="NZ_CP113797.1"/>
</dbReference>
<comment type="similarity">
    <text evidence="2">Belongs to the AAE transporter (TC 2.A.81) family.</text>
</comment>
<protein>
    <recommendedName>
        <fullName evidence="9">RCK C-terminal domain-containing protein</fullName>
    </recommendedName>
</protein>
<dbReference type="GO" id="GO:0005886">
    <property type="term" value="C:plasma membrane"/>
    <property type="evidence" value="ECO:0007669"/>
    <property type="project" value="UniProtKB-SubCell"/>
</dbReference>
<proteinExistence type="inferred from homology"/>
<organism evidence="10 11">
    <name type="scientific">Thermocoleostomius sinensis A174</name>
    <dbReference type="NCBI Taxonomy" id="2016057"/>
    <lineage>
        <taxon>Bacteria</taxon>
        <taxon>Bacillati</taxon>
        <taxon>Cyanobacteriota</taxon>
        <taxon>Cyanophyceae</taxon>
        <taxon>Oculatellales</taxon>
        <taxon>Oculatellaceae</taxon>
        <taxon>Thermocoleostomius</taxon>
    </lineage>
</organism>
<dbReference type="InterPro" id="IPR006037">
    <property type="entry name" value="RCK_C"/>
</dbReference>
<dbReference type="EMBL" id="CP113797">
    <property type="protein sequence ID" value="WAL59720.1"/>
    <property type="molecule type" value="Genomic_DNA"/>
</dbReference>
<keyword evidence="7 8" id="KW-0472">Membrane</keyword>
<dbReference type="PROSITE" id="PS51202">
    <property type="entry name" value="RCK_C"/>
    <property type="match status" value="2"/>
</dbReference>
<dbReference type="KEGG" id="tsin:OXH18_21490"/>
<dbReference type="SUPFAM" id="SSF116726">
    <property type="entry name" value="TrkA C-terminal domain-like"/>
    <property type="match status" value="2"/>
</dbReference>
<feature type="transmembrane region" description="Helical" evidence="8">
    <location>
        <begin position="351"/>
        <end position="369"/>
    </location>
</feature>
<dbReference type="Pfam" id="PF02080">
    <property type="entry name" value="TrkA_C"/>
    <property type="match status" value="2"/>
</dbReference>
<evidence type="ECO:0000313" key="11">
    <source>
        <dbReference type="Proteomes" id="UP001163152"/>
    </source>
</evidence>
<evidence type="ECO:0000256" key="6">
    <source>
        <dbReference type="ARBA" id="ARBA00022989"/>
    </source>
</evidence>
<keyword evidence="4" id="KW-1003">Cell membrane</keyword>
<dbReference type="NCBIfam" id="TIGR01625">
    <property type="entry name" value="YidE_YbjL_dupl"/>
    <property type="match status" value="2"/>
</dbReference>
<feature type="transmembrane region" description="Helical" evidence="8">
    <location>
        <begin position="95"/>
        <end position="115"/>
    </location>
</feature>
<feature type="transmembrane region" description="Helical" evidence="8">
    <location>
        <begin position="32"/>
        <end position="52"/>
    </location>
</feature>
<name>A0A9E9CB30_9CYAN</name>
<evidence type="ECO:0000313" key="10">
    <source>
        <dbReference type="EMBL" id="WAL59720.1"/>
    </source>
</evidence>
<feature type="transmembrane region" description="Helical" evidence="8">
    <location>
        <begin position="415"/>
        <end position="432"/>
    </location>
</feature>
<feature type="transmembrane region" description="Helical" evidence="8">
    <location>
        <begin position="476"/>
        <end position="494"/>
    </location>
</feature>
<feature type="transmembrane region" description="Helical" evidence="8">
    <location>
        <begin position="59"/>
        <end position="75"/>
    </location>
</feature>
<feature type="transmembrane region" description="Helical" evidence="8">
    <location>
        <begin position="444"/>
        <end position="469"/>
    </location>
</feature>
<keyword evidence="11" id="KW-1185">Reference proteome</keyword>
<evidence type="ECO:0000256" key="5">
    <source>
        <dbReference type="ARBA" id="ARBA00022692"/>
    </source>
</evidence>
<dbReference type="Gene3D" id="3.30.70.1450">
    <property type="entry name" value="Regulator of K+ conductance, C-terminal domain"/>
    <property type="match status" value="2"/>
</dbReference>
<feature type="transmembrane region" description="Helical" evidence="8">
    <location>
        <begin position="152"/>
        <end position="174"/>
    </location>
</feature>
<dbReference type="Proteomes" id="UP001163152">
    <property type="component" value="Chromosome"/>
</dbReference>
<evidence type="ECO:0000256" key="7">
    <source>
        <dbReference type="ARBA" id="ARBA00023136"/>
    </source>
</evidence>
<dbReference type="GO" id="GO:0006813">
    <property type="term" value="P:potassium ion transport"/>
    <property type="evidence" value="ECO:0007669"/>
    <property type="project" value="InterPro"/>
</dbReference>
<keyword evidence="6 8" id="KW-1133">Transmembrane helix</keyword>
<feature type="transmembrane region" description="Helical" evidence="8">
    <location>
        <begin position="506"/>
        <end position="529"/>
    </location>
</feature>
<evidence type="ECO:0000256" key="8">
    <source>
        <dbReference type="SAM" id="Phobius"/>
    </source>
</evidence>
<keyword evidence="3" id="KW-0813">Transport</keyword>
<feature type="domain" description="RCK C-terminal" evidence="9">
    <location>
        <begin position="175"/>
        <end position="255"/>
    </location>
</feature>
<dbReference type="InterPro" id="IPR006512">
    <property type="entry name" value="YidE_YbjL"/>
</dbReference>
<dbReference type="InterPro" id="IPR036721">
    <property type="entry name" value="RCK_C_sf"/>
</dbReference>
<dbReference type="GO" id="GO:0008324">
    <property type="term" value="F:monoatomic cation transmembrane transporter activity"/>
    <property type="evidence" value="ECO:0007669"/>
    <property type="project" value="InterPro"/>
</dbReference>
<keyword evidence="5 8" id="KW-0812">Transmembrane</keyword>
<evidence type="ECO:0000256" key="4">
    <source>
        <dbReference type="ARBA" id="ARBA00022475"/>
    </source>
</evidence>
<evidence type="ECO:0000256" key="2">
    <source>
        <dbReference type="ARBA" id="ARBA00009854"/>
    </source>
</evidence>
<evidence type="ECO:0000259" key="9">
    <source>
        <dbReference type="PROSITE" id="PS51202"/>
    </source>
</evidence>
<comment type="subcellular location">
    <subcellularLocation>
        <location evidence="1">Cell membrane</location>
        <topology evidence="1">Multi-pass membrane protein</topology>
    </subcellularLocation>
</comment>
<dbReference type="PANTHER" id="PTHR30445">
    <property type="entry name" value="K(+)_H(+) ANTIPORTER SUBUNIT KHTT"/>
    <property type="match status" value="1"/>
</dbReference>
<feature type="transmembrane region" description="Helical" evidence="8">
    <location>
        <begin position="375"/>
        <end position="394"/>
    </location>
</feature>
<evidence type="ECO:0000256" key="3">
    <source>
        <dbReference type="ARBA" id="ARBA00022448"/>
    </source>
</evidence>
<dbReference type="PANTHER" id="PTHR30445:SF3">
    <property type="entry name" value="TRANSPORT PROTEIN YIDE-RELATED"/>
    <property type="match status" value="1"/>
</dbReference>